<name>A0AAV4IY07_9GAST</name>
<dbReference type="Proteomes" id="UP000762676">
    <property type="component" value="Unassembled WGS sequence"/>
</dbReference>
<sequence length="118" mass="13739">MVPPYYCPRRKAYETKRFFSGKTLTSLHADHTADCVTAGTRGLAPKFFSDTFHRETMSFHIPWKDQCDTCVSFQHNSIGRTAYEIHIKKMLHKNKKLTTKLNVKGMKHVTSGQWTFRK</sequence>
<proteinExistence type="predicted"/>
<evidence type="ECO:0000313" key="2">
    <source>
        <dbReference type="Proteomes" id="UP000762676"/>
    </source>
</evidence>
<gene>
    <name evidence="1" type="ORF">ElyMa_001409100</name>
</gene>
<comment type="caution">
    <text evidence="1">The sequence shown here is derived from an EMBL/GenBank/DDBJ whole genome shotgun (WGS) entry which is preliminary data.</text>
</comment>
<evidence type="ECO:0000313" key="1">
    <source>
        <dbReference type="EMBL" id="GFS13901.1"/>
    </source>
</evidence>
<keyword evidence="2" id="KW-1185">Reference proteome</keyword>
<dbReference type="AlphaFoldDB" id="A0AAV4IY07"/>
<reference evidence="1 2" key="1">
    <citation type="journal article" date="2021" name="Elife">
        <title>Chloroplast acquisition without the gene transfer in kleptoplastic sea slugs, Plakobranchus ocellatus.</title>
        <authorList>
            <person name="Maeda T."/>
            <person name="Takahashi S."/>
            <person name="Yoshida T."/>
            <person name="Shimamura S."/>
            <person name="Takaki Y."/>
            <person name="Nagai Y."/>
            <person name="Toyoda A."/>
            <person name="Suzuki Y."/>
            <person name="Arimoto A."/>
            <person name="Ishii H."/>
            <person name="Satoh N."/>
            <person name="Nishiyama T."/>
            <person name="Hasebe M."/>
            <person name="Maruyama T."/>
            <person name="Minagawa J."/>
            <person name="Obokata J."/>
            <person name="Shigenobu S."/>
        </authorList>
    </citation>
    <scope>NUCLEOTIDE SEQUENCE [LARGE SCALE GENOMIC DNA]</scope>
</reference>
<protein>
    <submittedName>
        <fullName evidence="1">Uncharacterized protein</fullName>
    </submittedName>
</protein>
<dbReference type="EMBL" id="BMAT01002776">
    <property type="protein sequence ID" value="GFS13901.1"/>
    <property type="molecule type" value="Genomic_DNA"/>
</dbReference>
<organism evidence="1 2">
    <name type="scientific">Elysia marginata</name>
    <dbReference type="NCBI Taxonomy" id="1093978"/>
    <lineage>
        <taxon>Eukaryota</taxon>
        <taxon>Metazoa</taxon>
        <taxon>Spiralia</taxon>
        <taxon>Lophotrochozoa</taxon>
        <taxon>Mollusca</taxon>
        <taxon>Gastropoda</taxon>
        <taxon>Heterobranchia</taxon>
        <taxon>Euthyneura</taxon>
        <taxon>Panpulmonata</taxon>
        <taxon>Sacoglossa</taxon>
        <taxon>Placobranchoidea</taxon>
        <taxon>Plakobranchidae</taxon>
        <taxon>Elysia</taxon>
    </lineage>
</organism>
<accession>A0AAV4IY07</accession>